<proteinExistence type="predicted"/>
<evidence type="ECO:0008006" key="2">
    <source>
        <dbReference type="Google" id="ProtNLM"/>
    </source>
</evidence>
<dbReference type="AlphaFoldDB" id="A0A8J4M6Y6"/>
<sequence>MLALLFTLPARAQITFPSAAPISAGNLIVRTQPTVTEYSGGLQSFYDENILLYGASPDLAFILENKSIVSNSGNIVSNGKAAAFTATGFGDTVLDTRYNLYETDGVGSTFRIAPYIGIDIPTGMDNVNNAVPRTLQPASGEWGTREALTSSWQTLFWNAQALIGYQNYAGSDGFQTGSSLLADAAFHYLIWPSDLDREVNTEVFASLETNYSLSAVDRMNGAAISGTGGQLWTVDPGIIYSTPKYAVDFTALLPVLQQYRGPGASRYDYGFEMMFRYSFFTYHHW</sequence>
<gene>
    <name evidence="1" type="ORF">ENY07_13860</name>
</gene>
<name>A0A8J4M6Y6_9PROT</name>
<accession>A0A8J4M6Y6</accession>
<protein>
    <recommendedName>
        <fullName evidence="2">Transporter</fullName>
    </recommendedName>
</protein>
<comment type="caution">
    <text evidence="1">The sequence shown here is derived from an EMBL/GenBank/DDBJ whole genome shotgun (WGS) entry which is preliminary data.</text>
</comment>
<dbReference type="EMBL" id="DTQM01000262">
    <property type="protein sequence ID" value="HGC44287.1"/>
    <property type="molecule type" value="Genomic_DNA"/>
</dbReference>
<evidence type="ECO:0000313" key="1">
    <source>
        <dbReference type="EMBL" id="HGC44287.1"/>
    </source>
</evidence>
<organism evidence="1">
    <name type="scientific">Acidicaldus sp</name>
    <dbReference type="NCBI Taxonomy" id="1872105"/>
    <lineage>
        <taxon>Bacteria</taxon>
        <taxon>Pseudomonadati</taxon>
        <taxon>Pseudomonadota</taxon>
        <taxon>Alphaproteobacteria</taxon>
        <taxon>Acetobacterales</taxon>
        <taxon>Acetobacteraceae</taxon>
        <taxon>Acidicaldus</taxon>
    </lineage>
</organism>
<reference evidence="1" key="1">
    <citation type="journal article" date="2020" name="mSystems">
        <title>Genome- and Community-Level Interaction Insights into Carbon Utilization and Element Cycling Functions of Hydrothermarchaeota in Hydrothermal Sediment.</title>
        <authorList>
            <person name="Zhou Z."/>
            <person name="Liu Y."/>
            <person name="Xu W."/>
            <person name="Pan J."/>
            <person name="Luo Z.H."/>
            <person name="Li M."/>
        </authorList>
    </citation>
    <scope>NUCLEOTIDE SEQUENCE</scope>
    <source>
        <strain evidence="1">SpSt-997</strain>
    </source>
</reference>